<accession>A0A0S4JUX5</accession>
<sequence>MPLEPLRMGQPLEFVVSQSSAVQIVETEVGEVEVESADRHSRAHHTPVDDPAPLDVEAQQSGIITSTAEEEEEGGTKSDE</sequence>
<feature type="compositionally biased region" description="Polar residues" evidence="1">
    <location>
        <begin position="58"/>
        <end position="67"/>
    </location>
</feature>
<dbReference type="VEuPathDB" id="TriTrypDB:BSAL_46215"/>
<evidence type="ECO:0000313" key="3">
    <source>
        <dbReference type="Proteomes" id="UP000051952"/>
    </source>
</evidence>
<dbReference type="Proteomes" id="UP000051952">
    <property type="component" value="Unassembled WGS sequence"/>
</dbReference>
<name>A0A0S4JUX5_BODSA</name>
<evidence type="ECO:0000313" key="2">
    <source>
        <dbReference type="EMBL" id="CUG94044.1"/>
    </source>
</evidence>
<dbReference type="EMBL" id="CYKH01002219">
    <property type="protein sequence ID" value="CUG94044.1"/>
    <property type="molecule type" value="Genomic_DNA"/>
</dbReference>
<protein>
    <submittedName>
        <fullName evidence="2">Uncharacterized protein</fullName>
    </submittedName>
</protein>
<gene>
    <name evidence="2" type="ORF">BSAL_46215</name>
</gene>
<organism evidence="2 3">
    <name type="scientific">Bodo saltans</name>
    <name type="common">Flagellated protozoan</name>
    <dbReference type="NCBI Taxonomy" id="75058"/>
    <lineage>
        <taxon>Eukaryota</taxon>
        <taxon>Discoba</taxon>
        <taxon>Euglenozoa</taxon>
        <taxon>Kinetoplastea</taxon>
        <taxon>Metakinetoplastina</taxon>
        <taxon>Eubodonida</taxon>
        <taxon>Bodonidae</taxon>
        <taxon>Bodo</taxon>
    </lineage>
</organism>
<reference evidence="3" key="1">
    <citation type="submission" date="2015-09" db="EMBL/GenBank/DDBJ databases">
        <authorList>
            <consortium name="Pathogen Informatics"/>
        </authorList>
    </citation>
    <scope>NUCLEOTIDE SEQUENCE [LARGE SCALE GENOMIC DNA]</scope>
    <source>
        <strain evidence="3">Lake Konstanz</strain>
    </source>
</reference>
<keyword evidence="3" id="KW-1185">Reference proteome</keyword>
<feature type="region of interest" description="Disordered" evidence="1">
    <location>
        <begin position="31"/>
        <end position="80"/>
    </location>
</feature>
<proteinExistence type="predicted"/>
<evidence type="ECO:0000256" key="1">
    <source>
        <dbReference type="SAM" id="MobiDB-lite"/>
    </source>
</evidence>
<dbReference type="AlphaFoldDB" id="A0A0S4JUX5"/>